<dbReference type="PATRIC" id="fig|76936.10.peg.162"/>
<keyword evidence="1" id="KW-0472">Membrane</keyword>
<proteinExistence type="predicted"/>
<gene>
    <name evidence="2" type="ORF">BN2458_PEG0167</name>
</gene>
<dbReference type="Proteomes" id="UP000064525">
    <property type="component" value="Chromosome I"/>
</dbReference>
<accession>A0A0S4PV01</accession>
<name>A0A0S4PV01_9HELI</name>
<dbReference type="EMBL" id="LN907858">
    <property type="protein sequence ID" value="CUU39054.1"/>
    <property type="molecule type" value="Genomic_DNA"/>
</dbReference>
<feature type="transmembrane region" description="Helical" evidence="1">
    <location>
        <begin position="137"/>
        <end position="157"/>
    </location>
</feature>
<evidence type="ECO:0000256" key="1">
    <source>
        <dbReference type="SAM" id="Phobius"/>
    </source>
</evidence>
<protein>
    <submittedName>
        <fullName evidence="2">Predicted membrane-associated</fullName>
    </submittedName>
</protein>
<organism evidence="2 3">
    <name type="scientific">Helicobacter typhlonius</name>
    <dbReference type="NCBI Taxonomy" id="76936"/>
    <lineage>
        <taxon>Bacteria</taxon>
        <taxon>Pseudomonadati</taxon>
        <taxon>Campylobacterota</taxon>
        <taxon>Epsilonproteobacteria</taxon>
        <taxon>Campylobacterales</taxon>
        <taxon>Helicobacteraceae</taxon>
        <taxon>Helicobacter</taxon>
    </lineage>
</organism>
<feature type="transmembrane region" description="Helical" evidence="1">
    <location>
        <begin position="57"/>
        <end position="76"/>
    </location>
</feature>
<evidence type="ECO:0000313" key="2">
    <source>
        <dbReference type="EMBL" id="CUU39054.1"/>
    </source>
</evidence>
<evidence type="ECO:0000313" key="3">
    <source>
        <dbReference type="Proteomes" id="UP000064525"/>
    </source>
</evidence>
<feature type="transmembrane region" description="Helical" evidence="1">
    <location>
        <begin position="169"/>
        <end position="192"/>
    </location>
</feature>
<keyword evidence="1" id="KW-1133">Transmembrane helix</keyword>
<feature type="transmembrane region" description="Helical" evidence="1">
    <location>
        <begin position="83"/>
        <end position="106"/>
    </location>
</feature>
<reference evidence="3" key="1">
    <citation type="submission" date="2015-11" db="EMBL/GenBank/DDBJ databases">
        <authorList>
            <person name="Anvar S.Y."/>
        </authorList>
    </citation>
    <scope>NUCLEOTIDE SEQUENCE [LARGE SCALE GENOMIC DNA]</scope>
</reference>
<keyword evidence="1" id="KW-0812">Transmembrane</keyword>
<feature type="transmembrane region" description="Helical" evidence="1">
    <location>
        <begin position="35"/>
        <end position="51"/>
    </location>
</feature>
<sequence length="195" mass="22181">MGVAMNLKDMQRREIESLKKIGLYSSVSLSTMQKICKYVSAIIVFVYLVFVQVKTPFLSHTFINVFTGAGFAFYLFKKDYFKVGLLTLYIAFGGICLLGVLFYQGIFGVEHFKLQEILEIIASNNEDLHSPYQAGLLMTWSFVPPLLFTLLAALSVFMRRFESKLPALFLLYLLLLPFVWLIGCIIVGVFIIDDI</sequence>
<dbReference type="KEGG" id="hty:BN2458_PEG0167"/>
<dbReference type="AlphaFoldDB" id="A0A0S4PV01"/>